<dbReference type="Pfam" id="PF21884">
    <property type="entry name" value="ZUO1-like_ZHD"/>
    <property type="match status" value="1"/>
</dbReference>
<dbReference type="InterPro" id="IPR018253">
    <property type="entry name" value="DnaJ_domain_CS"/>
</dbReference>
<dbReference type="Pfam" id="PF12171">
    <property type="entry name" value="zf-C2H2_jaz"/>
    <property type="match status" value="1"/>
</dbReference>
<evidence type="ECO:0000313" key="10">
    <source>
        <dbReference type="Proteomes" id="UP000788993"/>
    </source>
</evidence>
<evidence type="ECO:0000259" key="8">
    <source>
        <dbReference type="PROSITE" id="PS50157"/>
    </source>
</evidence>
<keyword evidence="1" id="KW-0479">Metal-binding</keyword>
<dbReference type="InterPro" id="IPR054076">
    <property type="entry name" value="ZUO1-like_ZHD"/>
</dbReference>
<dbReference type="InterPro" id="IPR036869">
    <property type="entry name" value="J_dom_sf"/>
</dbReference>
<gene>
    <name evidence="9" type="ORF">OGATHE_003980</name>
</gene>
<reference evidence="9" key="2">
    <citation type="submission" date="2021-01" db="EMBL/GenBank/DDBJ databases">
        <authorList>
            <person name="Schikora-Tamarit M.A."/>
        </authorList>
    </citation>
    <scope>NUCLEOTIDE SEQUENCE</scope>
    <source>
        <strain evidence="9">NCAIM Y.01608</strain>
    </source>
</reference>
<feature type="compositionally biased region" description="Basic residues" evidence="6">
    <location>
        <begin position="472"/>
        <end position="484"/>
    </location>
</feature>
<dbReference type="SMART" id="SM00271">
    <property type="entry name" value="DnaJ"/>
    <property type="match status" value="1"/>
</dbReference>
<dbReference type="AlphaFoldDB" id="A0A9P8T4K3"/>
<reference evidence="9" key="1">
    <citation type="journal article" date="2021" name="Open Biol.">
        <title>Shared evolutionary footprints suggest mitochondrial oxidative damage underlies multiple complex I losses in fungi.</title>
        <authorList>
            <person name="Schikora-Tamarit M.A."/>
            <person name="Marcet-Houben M."/>
            <person name="Nosek J."/>
            <person name="Gabaldon T."/>
        </authorList>
    </citation>
    <scope>NUCLEOTIDE SEQUENCE</scope>
    <source>
        <strain evidence="9">NCAIM Y.01608</strain>
    </source>
</reference>
<evidence type="ECO:0000256" key="6">
    <source>
        <dbReference type="SAM" id="MobiDB-lite"/>
    </source>
</evidence>
<dbReference type="InterPro" id="IPR022755">
    <property type="entry name" value="Znf_C2H2_jaz"/>
</dbReference>
<dbReference type="Pfam" id="PF00226">
    <property type="entry name" value="DnaJ"/>
    <property type="match status" value="1"/>
</dbReference>
<evidence type="ECO:0000256" key="1">
    <source>
        <dbReference type="ARBA" id="ARBA00022723"/>
    </source>
</evidence>
<evidence type="ECO:0000256" key="2">
    <source>
        <dbReference type="ARBA" id="ARBA00022771"/>
    </source>
</evidence>
<dbReference type="PRINTS" id="PR00625">
    <property type="entry name" value="JDOMAIN"/>
</dbReference>
<accession>A0A9P8T4K3</accession>
<proteinExistence type="predicted"/>
<evidence type="ECO:0000256" key="5">
    <source>
        <dbReference type="SAM" id="Coils"/>
    </source>
</evidence>
<feature type="coiled-coil region" evidence="5">
    <location>
        <begin position="259"/>
        <end position="320"/>
    </location>
</feature>
<name>A0A9P8T4K3_9ASCO</name>
<feature type="compositionally biased region" description="Acidic residues" evidence="6">
    <location>
        <begin position="442"/>
        <end position="452"/>
    </location>
</feature>
<evidence type="ECO:0000313" key="9">
    <source>
        <dbReference type="EMBL" id="KAH3665165.1"/>
    </source>
</evidence>
<evidence type="ECO:0000256" key="4">
    <source>
        <dbReference type="PROSITE-ProRule" id="PRU00042"/>
    </source>
</evidence>
<dbReference type="InterPro" id="IPR013087">
    <property type="entry name" value="Znf_C2H2_type"/>
</dbReference>
<feature type="domain" description="C2H2-type" evidence="8">
    <location>
        <begin position="324"/>
        <end position="348"/>
    </location>
</feature>
<dbReference type="PROSITE" id="PS00636">
    <property type="entry name" value="DNAJ_1"/>
    <property type="match status" value="1"/>
</dbReference>
<dbReference type="PANTHER" id="PTHR44029:SF1">
    <property type="entry name" value="DNAJ HOMOLOG SUBFAMILY C MEMBER 21"/>
    <property type="match status" value="1"/>
</dbReference>
<evidence type="ECO:0008006" key="11">
    <source>
        <dbReference type="Google" id="ProtNLM"/>
    </source>
</evidence>
<comment type="caution">
    <text evidence="9">The sequence shown here is derived from an EMBL/GenBank/DDBJ whole genome shotgun (WGS) entry which is preliminary data.</text>
</comment>
<dbReference type="InterPro" id="IPR001623">
    <property type="entry name" value="DnaJ_domain"/>
</dbReference>
<dbReference type="Gene3D" id="3.30.160.60">
    <property type="entry name" value="Classic Zinc Finger"/>
    <property type="match status" value="1"/>
</dbReference>
<keyword evidence="5" id="KW-0175">Coiled coil</keyword>
<dbReference type="PROSITE" id="PS50157">
    <property type="entry name" value="ZINC_FINGER_C2H2_2"/>
    <property type="match status" value="1"/>
</dbReference>
<keyword evidence="3" id="KW-0862">Zinc</keyword>
<dbReference type="CDD" id="cd06257">
    <property type="entry name" value="DnaJ"/>
    <property type="match status" value="1"/>
</dbReference>
<keyword evidence="2 4" id="KW-0863">Zinc-finger</keyword>
<sequence>MKTDYYELLGVSVEASDLEIKKAYRKKALQLHPDKNPDDVEGASCKFNEVKVAYDTLSDPQERAWYDSHKFQILMEDGDREIDDDNSAEVYYAGLSVDDINRYLNPDLYTRMDDSISGFYAVAGVILDRIASEEVSAGKKQKLPGFESYKDDTPFANACDAKELLYPRFGKSRSDYGEVVRIFYKVWGNFASVKSFNWLDEYRYSSAPDRRTRRLMEKENKKIRDSARKEYNEAVRRLISFLKKRDPRVNATAQRQYEQERIRRQQDEVKQQAKREKEQRQQDRIEFSEQSWQMLDPDDLAEIEQQLDKMYMEEQDESEDEELYECIICDKRFRHEKQFLEHEKSKKHIKLLKRLQWQMRKEGIELGIDEESYVRSEDEYESAVEDFGVEEPGSRPTEADPEETELTPRPVDSQPELEEVPSADSQSGPVPAFAHRGSVSPEVDDLLDEDERLAELERVLNGEENDDDWSTHKKGKKKKTRTKSSKPVSQPSTPSGEKCSVCKEKFPSRNKLFQHINATGHASAPKKKRR</sequence>
<dbReference type="PANTHER" id="PTHR44029">
    <property type="entry name" value="DNAJ HOMOLOG SUBFAMILY C MEMBER 21"/>
    <property type="match status" value="1"/>
</dbReference>
<feature type="domain" description="J" evidence="7">
    <location>
        <begin position="4"/>
        <end position="70"/>
    </location>
</feature>
<dbReference type="InterPro" id="IPR036236">
    <property type="entry name" value="Znf_C2H2_sf"/>
</dbReference>
<dbReference type="SMART" id="SM00355">
    <property type="entry name" value="ZnF_C2H2"/>
    <property type="match status" value="2"/>
</dbReference>
<evidence type="ECO:0000259" key="7">
    <source>
        <dbReference type="PROSITE" id="PS50076"/>
    </source>
</evidence>
<evidence type="ECO:0000256" key="3">
    <source>
        <dbReference type="ARBA" id="ARBA00022833"/>
    </source>
</evidence>
<dbReference type="Proteomes" id="UP000788993">
    <property type="component" value="Unassembled WGS sequence"/>
</dbReference>
<protein>
    <recommendedName>
        <fullName evidence="11">J domain-containing protein</fullName>
    </recommendedName>
</protein>
<dbReference type="InterPro" id="IPR051964">
    <property type="entry name" value="Chaperone_stress_response"/>
</dbReference>
<feature type="region of interest" description="Disordered" evidence="6">
    <location>
        <begin position="377"/>
        <end position="530"/>
    </location>
</feature>
<dbReference type="EMBL" id="JAEUBD010001178">
    <property type="protein sequence ID" value="KAH3665165.1"/>
    <property type="molecule type" value="Genomic_DNA"/>
</dbReference>
<dbReference type="GO" id="GO:0005737">
    <property type="term" value="C:cytoplasm"/>
    <property type="evidence" value="ECO:0007669"/>
    <property type="project" value="TreeGrafter"/>
</dbReference>
<dbReference type="Gene3D" id="1.10.287.110">
    <property type="entry name" value="DnaJ domain"/>
    <property type="match status" value="1"/>
</dbReference>
<dbReference type="PROSITE" id="PS50076">
    <property type="entry name" value="DNAJ_2"/>
    <property type="match status" value="1"/>
</dbReference>
<keyword evidence="10" id="KW-1185">Reference proteome</keyword>
<dbReference type="SUPFAM" id="SSF46565">
    <property type="entry name" value="Chaperone J-domain"/>
    <property type="match status" value="1"/>
</dbReference>
<organism evidence="9 10">
    <name type="scientific">Ogataea polymorpha</name>
    <dbReference type="NCBI Taxonomy" id="460523"/>
    <lineage>
        <taxon>Eukaryota</taxon>
        <taxon>Fungi</taxon>
        <taxon>Dikarya</taxon>
        <taxon>Ascomycota</taxon>
        <taxon>Saccharomycotina</taxon>
        <taxon>Pichiomycetes</taxon>
        <taxon>Pichiales</taxon>
        <taxon>Pichiaceae</taxon>
        <taxon>Ogataea</taxon>
    </lineage>
</organism>
<dbReference type="PROSITE" id="PS00028">
    <property type="entry name" value="ZINC_FINGER_C2H2_1"/>
    <property type="match status" value="2"/>
</dbReference>
<dbReference type="SUPFAM" id="SSF57667">
    <property type="entry name" value="beta-beta-alpha zinc fingers"/>
    <property type="match status" value="1"/>
</dbReference>
<feature type="compositionally biased region" description="Acidic residues" evidence="6">
    <location>
        <begin position="378"/>
        <end position="389"/>
    </location>
</feature>
<dbReference type="GO" id="GO:0008270">
    <property type="term" value="F:zinc ion binding"/>
    <property type="evidence" value="ECO:0007669"/>
    <property type="project" value="UniProtKB-KW"/>
</dbReference>